<protein>
    <submittedName>
        <fullName evidence="4">GNAT family N-acetyltransferase</fullName>
        <ecNumber evidence="4">2.3.-.-</ecNumber>
    </submittedName>
</protein>
<dbReference type="PANTHER" id="PTHR43072:SF23">
    <property type="entry name" value="UPF0039 PROTEIN C11D3.02C"/>
    <property type="match status" value="1"/>
</dbReference>
<dbReference type="Pfam" id="PF00583">
    <property type="entry name" value="Acetyltransf_1"/>
    <property type="match status" value="1"/>
</dbReference>
<accession>A0ABV7XE92</accession>
<organism evidence="4 5">
    <name type="scientific">Sphingoaurantiacus capsulatus</name>
    <dbReference type="NCBI Taxonomy" id="1771310"/>
    <lineage>
        <taxon>Bacteria</taxon>
        <taxon>Pseudomonadati</taxon>
        <taxon>Pseudomonadota</taxon>
        <taxon>Alphaproteobacteria</taxon>
        <taxon>Sphingomonadales</taxon>
        <taxon>Sphingosinicellaceae</taxon>
        <taxon>Sphingoaurantiacus</taxon>
    </lineage>
</organism>
<dbReference type="InterPro" id="IPR000182">
    <property type="entry name" value="GNAT_dom"/>
</dbReference>
<dbReference type="Gene3D" id="3.40.630.30">
    <property type="match status" value="1"/>
</dbReference>
<keyword evidence="5" id="KW-1185">Reference proteome</keyword>
<dbReference type="PANTHER" id="PTHR43072">
    <property type="entry name" value="N-ACETYLTRANSFERASE"/>
    <property type="match status" value="1"/>
</dbReference>
<evidence type="ECO:0000313" key="5">
    <source>
        <dbReference type="Proteomes" id="UP001595615"/>
    </source>
</evidence>
<dbReference type="EC" id="2.3.-.-" evidence="4"/>
<feature type="domain" description="N-acetyltransferase" evidence="3">
    <location>
        <begin position="1"/>
        <end position="164"/>
    </location>
</feature>
<dbReference type="EMBL" id="JBHRXV010000015">
    <property type="protein sequence ID" value="MFC3714424.1"/>
    <property type="molecule type" value="Genomic_DNA"/>
</dbReference>
<gene>
    <name evidence="4" type="ORF">ACFOMD_17785</name>
</gene>
<keyword evidence="2 4" id="KW-0012">Acyltransferase</keyword>
<dbReference type="SUPFAM" id="SSF55729">
    <property type="entry name" value="Acyl-CoA N-acyltransferases (Nat)"/>
    <property type="match status" value="1"/>
</dbReference>
<dbReference type="RefSeq" id="WP_380863987.1">
    <property type="nucleotide sequence ID" value="NZ_JBHRXV010000015.1"/>
</dbReference>
<evidence type="ECO:0000259" key="3">
    <source>
        <dbReference type="PROSITE" id="PS51186"/>
    </source>
</evidence>
<evidence type="ECO:0000256" key="1">
    <source>
        <dbReference type="ARBA" id="ARBA00022679"/>
    </source>
</evidence>
<dbReference type="Proteomes" id="UP001595615">
    <property type="component" value="Unassembled WGS sequence"/>
</dbReference>
<evidence type="ECO:0000256" key="2">
    <source>
        <dbReference type="ARBA" id="ARBA00023315"/>
    </source>
</evidence>
<proteinExistence type="predicted"/>
<sequence>MIVRAGELARDGAAILAIVNDAILNSTAWYEHEPWDAAALASWFAAKRDGGWPLLVAEEDGVTLGFASYGVFRARPAYARTVEHSVYVAAAARGRGVGRLLLDGIVAEARRAGYHTMIGGVDAANEGSLAFHRAAGFVEAGRMREVGRKFDRWLDLIFMQKMLED</sequence>
<name>A0ABV7XE92_9SPHN</name>
<dbReference type="CDD" id="cd04301">
    <property type="entry name" value="NAT_SF"/>
    <property type="match status" value="1"/>
</dbReference>
<keyword evidence="1 4" id="KW-0808">Transferase</keyword>
<comment type="caution">
    <text evidence="4">The sequence shown here is derived from an EMBL/GenBank/DDBJ whole genome shotgun (WGS) entry which is preliminary data.</text>
</comment>
<reference evidence="5" key="1">
    <citation type="journal article" date="2019" name="Int. J. Syst. Evol. Microbiol.">
        <title>The Global Catalogue of Microorganisms (GCM) 10K type strain sequencing project: providing services to taxonomists for standard genome sequencing and annotation.</title>
        <authorList>
            <consortium name="The Broad Institute Genomics Platform"/>
            <consortium name="The Broad Institute Genome Sequencing Center for Infectious Disease"/>
            <person name="Wu L."/>
            <person name="Ma J."/>
        </authorList>
    </citation>
    <scope>NUCLEOTIDE SEQUENCE [LARGE SCALE GENOMIC DNA]</scope>
    <source>
        <strain evidence="5">KCTC 42644</strain>
    </source>
</reference>
<dbReference type="PROSITE" id="PS51186">
    <property type="entry name" value="GNAT"/>
    <property type="match status" value="1"/>
</dbReference>
<evidence type="ECO:0000313" key="4">
    <source>
        <dbReference type="EMBL" id="MFC3714424.1"/>
    </source>
</evidence>
<dbReference type="GO" id="GO:0016746">
    <property type="term" value="F:acyltransferase activity"/>
    <property type="evidence" value="ECO:0007669"/>
    <property type="project" value="UniProtKB-KW"/>
</dbReference>
<dbReference type="InterPro" id="IPR016181">
    <property type="entry name" value="Acyl_CoA_acyltransferase"/>
</dbReference>